<accession>A0A3S4HN82</accession>
<evidence type="ECO:0000313" key="2">
    <source>
        <dbReference type="Proteomes" id="UP000275777"/>
    </source>
</evidence>
<proteinExistence type="predicted"/>
<dbReference type="EMBL" id="LR134182">
    <property type="protein sequence ID" value="VEB43356.1"/>
    <property type="molecule type" value="Genomic_DNA"/>
</dbReference>
<sequence length="42" mass="4648">MTRDGLMNVLVQRQWLAARPSPGSHNAAACVVEPIILRLHKP</sequence>
<dbReference type="AlphaFoldDB" id="A0A3S4HN82"/>
<name>A0A3S4HN82_CHRVL</name>
<reference evidence="1 2" key="1">
    <citation type="submission" date="2018-12" db="EMBL/GenBank/DDBJ databases">
        <authorList>
            <consortium name="Pathogen Informatics"/>
        </authorList>
    </citation>
    <scope>NUCLEOTIDE SEQUENCE [LARGE SCALE GENOMIC DNA]</scope>
    <source>
        <strain evidence="1 2">NCTC9695</strain>
    </source>
</reference>
<gene>
    <name evidence="1" type="ORF">NCTC9695_03813</name>
</gene>
<evidence type="ECO:0000313" key="1">
    <source>
        <dbReference type="EMBL" id="VEB43356.1"/>
    </source>
</evidence>
<dbReference type="Proteomes" id="UP000275777">
    <property type="component" value="Chromosome"/>
</dbReference>
<organism evidence="1 2">
    <name type="scientific">Chromobacterium violaceum</name>
    <dbReference type="NCBI Taxonomy" id="536"/>
    <lineage>
        <taxon>Bacteria</taxon>
        <taxon>Pseudomonadati</taxon>
        <taxon>Pseudomonadota</taxon>
        <taxon>Betaproteobacteria</taxon>
        <taxon>Neisseriales</taxon>
        <taxon>Chromobacteriaceae</taxon>
        <taxon>Chromobacterium</taxon>
    </lineage>
</organism>
<protein>
    <submittedName>
        <fullName evidence="1">Uncharacterized protein</fullName>
    </submittedName>
</protein>